<dbReference type="InterPro" id="IPR050539">
    <property type="entry name" value="ThrE_Dicarb/AminoAcid_Exp"/>
</dbReference>
<reference evidence="10 11" key="1">
    <citation type="submission" date="2017-07" db="EMBL/GenBank/DDBJ databases">
        <title>Analysis of two Campylobacter avium genomes and identification of a novel hippuricase gene.</title>
        <authorList>
            <person name="Miller W.G."/>
            <person name="Chapman M.H."/>
            <person name="Yee E."/>
            <person name="Revez J."/>
            <person name="Bono J.L."/>
            <person name="Rossi M."/>
        </authorList>
    </citation>
    <scope>NUCLEOTIDE SEQUENCE [LARGE SCALE GENOMIC DNA]</scope>
    <source>
        <strain evidence="10 11">LMG 24591</strain>
    </source>
</reference>
<dbReference type="KEGG" id="cavi:CAV_0347"/>
<gene>
    <name evidence="10" type="ORF">CAV_0347</name>
</gene>
<feature type="transmembrane region" description="Helical" evidence="8">
    <location>
        <begin position="6"/>
        <end position="24"/>
    </location>
</feature>
<keyword evidence="6 8" id="KW-0472">Membrane</keyword>
<dbReference type="GO" id="GO:0005886">
    <property type="term" value="C:plasma membrane"/>
    <property type="evidence" value="ECO:0007669"/>
    <property type="project" value="UniProtKB-SubCell"/>
</dbReference>
<evidence type="ECO:0000256" key="2">
    <source>
        <dbReference type="ARBA" id="ARBA00022475"/>
    </source>
</evidence>
<evidence type="ECO:0000256" key="8">
    <source>
        <dbReference type="SAM" id="Phobius"/>
    </source>
</evidence>
<evidence type="ECO:0000256" key="5">
    <source>
        <dbReference type="ARBA" id="ARBA00022989"/>
    </source>
</evidence>
<evidence type="ECO:0000259" key="9">
    <source>
        <dbReference type="Pfam" id="PF12821"/>
    </source>
</evidence>
<comment type="similarity">
    <text evidence="7">Belongs to the ThrE exporter (TC 2.A.79) family.</text>
</comment>
<keyword evidence="11" id="KW-1185">Reference proteome</keyword>
<sequence length="178" mass="20015">MNVNLLLSDVFFAAITGFAFAYACNPPIRTLFFTAILAAIGHGFRFFLMEFANIQTLALATFLASFVVGCFGMLFAKLSKTPAEIIAFPALLPMIPGIYAYRAILYLFSFINSNDLALKTRYLVEFFDYFLITLSVTLALAVGVSITLIIFFEQSLMMTRHSSIFDRYKKYKRTHAAT</sequence>
<evidence type="ECO:0000256" key="7">
    <source>
        <dbReference type="ARBA" id="ARBA00034125"/>
    </source>
</evidence>
<dbReference type="GO" id="GO:0015744">
    <property type="term" value="P:succinate transport"/>
    <property type="evidence" value="ECO:0007669"/>
    <property type="project" value="TreeGrafter"/>
</dbReference>
<name>A0A222MVT9_9BACT</name>
<keyword evidence="5 8" id="KW-1133">Transmembrane helix</keyword>
<feature type="domain" description="Threonine/Serine exporter ThrE" evidence="9">
    <location>
        <begin position="9"/>
        <end position="148"/>
    </location>
</feature>
<evidence type="ECO:0000313" key="10">
    <source>
        <dbReference type="EMBL" id="ASQ30015.1"/>
    </source>
</evidence>
<keyword evidence="2" id="KW-1003">Cell membrane</keyword>
<dbReference type="PANTHER" id="PTHR34390:SF1">
    <property type="entry name" value="SUCCINATE TRANSPORTER SUBUNIT YJJB-RELATED"/>
    <property type="match status" value="1"/>
</dbReference>
<dbReference type="Proteomes" id="UP000201169">
    <property type="component" value="Chromosome"/>
</dbReference>
<dbReference type="InterPro" id="IPR024528">
    <property type="entry name" value="ThrE_2"/>
</dbReference>
<keyword evidence="3" id="KW-0997">Cell inner membrane</keyword>
<feature type="transmembrane region" description="Helical" evidence="8">
    <location>
        <begin position="129"/>
        <end position="152"/>
    </location>
</feature>
<protein>
    <submittedName>
        <fullName evidence="10">Hypothetical membrane protein (DUF3815 domain)</fullName>
    </submittedName>
</protein>
<comment type="subcellular location">
    <subcellularLocation>
        <location evidence="1">Cell membrane</location>
        <topology evidence="1">Multi-pass membrane protein</topology>
    </subcellularLocation>
</comment>
<dbReference type="Pfam" id="PF12821">
    <property type="entry name" value="ThrE_2"/>
    <property type="match status" value="1"/>
</dbReference>
<evidence type="ECO:0000256" key="6">
    <source>
        <dbReference type="ARBA" id="ARBA00023136"/>
    </source>
</evidence>
<proteinExistence type="inferred from homology"/>
<dbReference type="OrthoDB" id="9810047at2"/>
<evidence type="ECO:0000256" key="4">
    <source>
        <dbReference type="ARBA" id="ARBA00022692"/>
    </source>
</evidence>
<dbReference type="EMBL" id="CP022347">
    <property type="protein sequence ID" value="ASQ30015.1"/>
    <property type="molecule type" value="Genomic_DNA"/>
</dbReference>
<feature type="transmembrane region" description="Helical" evidence="8">
    <location>
        <begin position="31"/>
        <end position="48"/>
    </location>
</feature>
<evidence type="ECO:0000313" key="11">
    <source>
        <dbReference type="Proteomes" id="UP000201169"/>
    </source>
</evidence>
<evidence type="ECO:0000256" key="1">
    <source>
        <dbReference type="ARBA" id="ARBA00004651"/>
    </source>
</evidence>
<dbReference type="AlphaFoldDB" id="A0A222MVT9"/>
<evidence type="ECO:0000256" key="3">
    <source>
        <dbReference type="ARBA" id="ARBA00022519"/>
    </source>
</evidence>
<keyword evidence="4 8" id="KW-0812">Transmembrane</keyword>
<organism evidence="10 11">
    <name type="scientific">Campylobacter avium LMG 24591</name>
    <dbReference type="NCBI Taxonomy" id="522484"/>
    <lineage>
        <taxon>Bacteria</taxon>
        <taxon>Pseudomonadati</taxon>
        <taxon>Campylobacterota</taxon>
        <taxon>Epsilonproteobacteria</taxon>
        <taxon>Campylobacterales</taxon>
        <taxon>Campylobacteraceae</taxon>
        <taxon>Campylobacter</taxon>
    </lineage>
</organism>
<feature type="transmembrane region" description="Helical" evidence="8">
    <location>
        <begin position="88"/>
        <end position="109"/>
    </location>
</feature>
<accession>A0A222MVT9</accession>
<dbReference type="PANTHER" id="PTHR34390">
    <property type="entry name" value="UPF0442 PROTEIN YJJB-RELATED"/>
    <property type="match status" value="1"/>
</dbReference>
<dbReference type="RefSeq" id="WP_094324803.1">
    <property type="nucleotide sequence ID" value="NZ_CP022347.1"/>
</dbReference>
<feature type="transmembrane region" description="Helical" evidence="8">
    <location>
        <begin position="54"/>
        <end position="76"/>
    </location>
</feature>